<proteinExistence type="predicted"/>
<organism evidence="2 3">
    <name type="scientific">Penaeus vannamei</name>
    <name type="common">Whiteleg shrimp</name>
    <name type="synonym">Litopenaeus vannamei</name>
    <dbReference type="NCBI Taxonomy" id="6689"/>
    <lineage>
        <taxon>Eukaryota</taxon>
        <taxon>Metazoa</taxon>
        <taxon>Ecdysozoa</taxon>
        <taxon>Arthropoda</taxon>
        <taxon>Crustacea</taxon>
        <taxon>Multicrustacea</taxon>
        <taxon>Malacostraca</taxon>
        <taxon>Eumalacostraca</taxon>
        <taxon>Eucarida</taxon>
        <taxon>Decapoda</taxon>
        <taxon>Dendrobranchiata</taxon>
        <taxon>Penaeoidea</taxon>
        <taxon>Penaeidae</taxon>
        <taxon>Penaeus</taxon>
    </lineage>
</organism>
<sequence>MAVVKMHLTASEKIISYIYLNLSIPPSTLPFLFFILFLSFLLPPPEISTPFFLPLFSSPPISFFLSLPFPSLPGFPSLPSPPPPCLSPPSLPSLCLVPSPSTLPSPCLFIHPSLSLLFPLSYTPVFSPVSPSYFSTLFSFIPSSSLPSFLQPIPFPSPSMSPLPSPLLHPIPSPLPPQSANATVPLWRKPLSFPTPLSLPLSLSPLPPLSPLAFSSPSPLPSFLHSPSPSPLPSQPSPLLSSLHFSLPFPLSPSQPFPSPSPSLPTFFLYNSPHPPPIPCFADRLSRTPALLCTLTSRNVCGRQRAEAWVTRPFAVARISIPISVYLAQNRAWPPRRFNRTDVNKGTGACRLSARPKYSAIGSADERPAAAPSRAAGVAAPRAFGRGGHGSAAAFGNRSRQPLLPHRYPRQVAPSGSLRRRFGCPRMWVGISKAAAAAIYYISICQDLLEYMGGGPSRDVTGGGW</sequence>
<accession>A0A3R7QRF3</accession>
<dbReference type="Proteomes" id="UP000283509">
    <property type="component" value="Unassembled WGS sequence"/>
</dbReference>
<keyword evidence="1" id="KW-0472">Membrane</keyword>
<dbReference type="EMBL" id="QCYY01001773">
    <property type="protein sequence ID" value="ROT75448.1"/>
    <property type="molecule type" value="Genomic_DNA"/>
</dbReference>
<comment type="caution">
    <text evidence="2">The sequence shown here is derived from an EMBL/GenBank/DDBJ whole genome shotgun (WGS) entry which is preliminary data.</text>
</comment>
<keyword evidence="1" id="KW-1133">Transmembrane helix</keyword>
<protein>
    <submittedName>
        <fullName evidence="2">Uncharacterized protein</fullName>
    </submittedName>
</protein>
<keyword evidence="1" id="KW-0812">Transmembrane</keyword>
<evidence type="ECO:0000256" key="1">
    <source>
        <dbReference type="SAM" id="Phobius"/>
    </source>
</evidence>
<reference evidence="2 3" key="2">
    <citation type="submission" date="2019-01" db="EMBL/GenBank/DDBJ databases">
        <title>The decoding of complex shrimp genome reveals the adaptation for benthos swimmer, frequently molting mechanism and breeding impact on genome.</title>
        <authorList>
            <person name="Sun Y."/>
            <person name="Gao Y."/>
            <person name="Yu Y."/>
        </authorList>
    </citation>
    <scope>NUCLEOTIDE SEQUENCE [LARGE SCALE GENOMIC DNA]</scope>
    <source>
        <tissue evidence="2">Muscle</tissue>
    </source>
</reference>
<gene>
    <name evidence="2" type="ORF">C7M84_005990</name>
</gene>
<dbReference type="AlphaFoldDB" id="A0A3R7QRF3"/>
<feature type="transmembrane region" description="Helical" evidence="1">
    <location>
        <begin position="20"/>
        <end position="42"/>
    </location>
</feature>
<reference evidence="2 3" key="1">
    <citation type="submission" date="2018-04" db="EMBL/GenBank/DDBJ databases">
        <authorList>
            <person name="Zhang X."/>
            <person name="Yuan J."/>
            <person name="Li F."/>
            <person name="Xiang J."/>
        </authorList>
    </citation>
    <scope>NUCLEOTIDE SEQUENCE [LARGE SCALE GENOMIC DNA]</scope>
    <source>
        <tissue evidence="2">Muscle</tissue>
    </source>
</reference>
<name>A0A3R7QRF3_PENVA</name>
<keyword evidence="3" id="KW-1185">Reference proteome</keyword>
<evidence type="ECO:0000313" key="2">
    <source>
        <dbReference type="EMBL" id="ROT75448.1"/>
    </source>
</evidence>
<evidence type="ECO:0000313" key="3">
    <source>
        <dbReference type="Proteomes" id="UP000283509"/>
    </source>
</evidence>